<keyword evidence="2" id="KW-1185">Reference proteome</keyword>
<organism evidence="1 2">
    <name type="scientific">Hankyongella ginsenosidimutans</name>
    <dbReference type="NCBI Taxonomy" id="1763828"/>
    <lineage>
        <taxon>Bacteria</taxon>
        <taxon>Pseudomonadati</taxon>
        <taxon>Pseudomonadota</taxon>
        <taxon>Alphaproteobacteria</taxon>
        <taxon>Sphingomonadales</taxon>
        <taxon>Sphingomonadaceae</taxon>
        <taxon>Hankyongella</taxon>
    </lineage>
</organism>
<evidence type="ECO:0000313" key="1">
    <source>
        <dbReference type="EMBL" id="QCI80549.1"/>
    </source>
</evidence>
<dbReference type="AlphaFoldDB" id="A0A4D7BYZ5"/>
<dbReference type="KEGG" id="hgn:E6W36_09095"/>
<dbReference type="Proteomes" id="UP000298714">
    <property type="component" value="Chromosome"/>
</dbReference>
<name>A0A4D7BYZ5_9SPHN</name>
<protein>
    <submittedName>
        <fullName evidence="1">Uncharacterized protein</fullName>
    </submittedName>
</protein>
<gene>
    <name evidence="1" type="ORF">E6W36_09095</name>
</gene>
<dbReference type="EMBL" id="CP039704">
    <property type="protein sequence ID" value="QCI80549.1"/>
    <property type="molecule type" value="Genomic_DNA"/>
</dbReference>
<evidence type="ECO:0000313" key="2">
    <source>
        <dbReference type="Proteomes" id="UP000298714"/>
    </source>
</evidence>
<proteinExistence type="predicted"/>
<accession>A0A4D7BYZ5</accession>
<reference evidence="2" key="1">
    <citation type="submission" date="2019-04" db="EMBL/GenBank/DDBJ databases">
        <title>Complete genome sequence of Sphingomonas sp. W1-2-3.</title>
        <authorList>
            <person name="Im W.T."/>
        </authorList>
    </citation>
    <scope>NUCLEOTIDE SEQUENCE [LARGE SCALE GENOMIC DNA]</scope>
    <source>
        <strain evidence="2">W1-2-3</strain>
    </source>
</reference>
<sequence>MGGVFQPDYLPGFALTIDYYKIRLTDAITTPRSGTPWTRVSTRPSTRV</sequence>